<evidence type="ECO:0000256" key="1">
    <source>
        <dbReference type="ARBA" id="ARBA00001946"/>
    </source>
</evidence>
<dbReference type="AlphaFoldDB" id="A0A8T2RNV6"/>
<dbReference type="InterPro" id="IPR015797">
    <property type="entry name" value="NUDIX_hydrolase-like_dom_sf"/>
</dbReference>
<accession>A0A8T2RNV6</accession>
<dbReference type="OrthoDB" id="10249920at2759"/>
<keyword evidence="5" id="KW-1185">Reference proteome</keyword>
<dbReference type="CDD" id="cd03424">
    <property type="entry name" value="NUDIX_ADPRase_Nudt5_UGPPase_Nudt14"/>
    <property type="match status" value="1"/>
</dbReference>
<comment type="caution">
    <text evidence="4">The sequence shown here is derived from an EMBL/GenBank/DDBJ whole genome shotgun (WGS) entry which is preliminary data.</text>
</comment>
<dbReference type="GO" id="GO:0080041">
    <property type="term" value="F:ADP-ribose pyrophosphohydrolase activity"/>
    <property type="evidence" value="ECO:0007669"/>
    <property type="project" value="TreeGrafter"/>
</dbReference>
<evidence type="ECO:0000313" key="5">
    <source>
        <dbReference type="Proteomes" id="UP000825935"/>
    </source>
</evidence>
<protein>
    <recommendedName>
        <fullName evidence="3">Nudix hydrolase domain-containing protein</fullName>
    </recommendedName>
</protein>
<evidence type="ECO:0000313" key="4">
    <source>
        <dbReference type="EMBL" id="KAH7297367.1"/>
    </source>
</evidence>
<dbReference type="GO" id="GO:0006753">
    <property type="term" value="P:nucleoside phosphate metabolic process"/>
    <property type="evidence" value="ECO:0007669"/>
    <property type="project" value="TreeGrafter"/>
</dbReference>
<evidence type="ECO:0000256" key="2">
    <source>
        <dbReference type="ARBA" id="ARBA00022801"/>
    </source>
</evidence>
<comment type="cofactor">
    <cofactor evidence="1">
        <name>Mg(2+)</name>
        <dbReference type="ChEBI" id="CHEBI:18420"/>
    </cofactor>
</comment>
<dbReference type="PROSITE" id="PS51462">
    <property type="entry name" value="NUDIX"/>
    <property type="match status" value="1"/>
</dbReference>
<evidence type="ECO:0000259" key="3">
    <source>
        <dbReference type="PROSITE" id="PS51462"/>
    </source>
</evidence>
<dbReference type="PANTHER" id="PTHR11839:SF18">
    <property type="entry name" value="NUDIX HYDROLASE DOMAIN-CONTAINING PROTEIN"/>
    <property type="match status" value="1"/>
</dbReference>
<dbReference type="GO" id="GO:0019693">
    <property type="term" value="P:ribose phosphate metabolic process"/>
    <property type="evidence" value="ECO:0007669"/>
    <property type="project" value="TreeGrafter"/>
</dbReference>
<dbReference type="Gene3D" id="3.90.79.10">
    <property type="entry name" value="Nucleoside Triphosphate Pyrophosphohydrolase"/>
    <property type="match status" value="1"/>
</dbReference>
<name>A0A8T2RNV6_CERRI</name>
<dbReference type="Proteomes" id="UP000825935">
    <property type="component" value="Chromosome 26"/>
</dbReference>
<dbReference type="OMA" id="GCDEFIP"/>
<organism evidence="4 5">
    <name type="scientific">Ceratopteris richardii</name>
    <name type="common">Triangle waterfern</name>
    <dbReference type="NCBI Taxonomy" id="49495"/>
    <lineage>
        <taxon>Eukaryota</taxon>
        <taxon>Viridiplantae</taxon>
        <taxon>Streptophyta</taxon>
        <taxon>Embryophyta</taxon>
        <taxon>Tracheophyta</taxon>
        <taxon>Polypodiopsida</taxon>
        <taxon>Polypodiidae</taxon>
        <taxon>Polypodiales</taxon>
        <taxon>Pteridineae</taxon>
        <taxon>Pteridaceae</taxon>
        <taxon>Parkerioideae</taxon>
        <taxon>Ceratopteris</taxon>
    </lineage>
</organism>
<dbReference type="PANTHER" id="PTHR11839">
    <property type="entry name" value="UDP/ADP-SUGAR PYROPHOSPHATASE"/>
    <property type="match status" value="1"/>
</dbReference>
<gene>
    <name evidence="4" type="ORF">KP509_26G066700</name>
</gene>
<dbReference type="Pfam" id="PF00293">
    <property type="entry name" value="NUDIX"/>
    <property type="match status" value="1"/>
</dbReference>
<sequence>MLTTCPLPWLRFSPVVKTRTNHIPLRPSPGFHRKIAFASIIHTMTQHIVRTELTIGDSAVEVIGSPGISELDLRKAVESNVFHQWVTNLMGPQGILTPAADGGASCSLKKVTIQSVDMFGQRVGFLKFKAEITDDATGKHIPGIVFARGAAVAVLMLLECNQETYAVLTEQARVPVGRVLLELPAGMLSDDAGDFVGTAAQEVEEEIGIHIKSSDLVNLTDFLHPSTGQQIFPSPGGCDEGIKLMLYRCHVKQEVIDSLKGKQTGLREDGEFIKVHVVPYKSLWRSTTDAKALAAISLYEMGKREGLLEECPNISD</sequence>
<dbReference type="EMBL" id="CM035431">
    <property type="protein sequence ID" value="KAH7297367.1"/>
    <property type="molecule type" value="Genomic_DNA"/>
</dbReference>
<dbReference type="InterPro" id="IPR000086">
    <property type="entry name" value="NUDIX_hydrolase_dom"/>
</dbReference>
<feature type="domain" description="Nudix hydrolase" evidence="3">
    <location>
        <begin position="147"/>
        <end position="300"/>
    </location>
</feature>
<dbReference type="FunFam" id="3.90.79.10:FF:000050">
    <property type="entry name" value="Nudix hydrolase 14 chloroplastic"/>
    <property type="match status" value="1"/>
</dbReference>
<dbReference type="SUPFAM" id="SSF55811">
    <property type="entry name" value="Nudix"/>
    <property type="match status" value="1"/>
</dbReference>
<dbReference type="GO" id="GO:0080042">
    <property type="term" value="F:ADP-glucose pyrophosphohydrolase activity"/>
    <property type="evidence" value="ECO:0007669"/>
    <property type="project" value="TreeGrafter"/>
</dbReference>
<proteinExistence type="predicted"/>
<keyword evidence="2" id="KW-0378">Hydrolase</keyword>
<reference evidence="4" key="1">
    <citation type="submission" date="2021-08" db="EMBL/GenBank/DDBJ databases">
        <title>WGS assembly of Ceratopteris richardii.</title>
        <authorList>
            <person name="Marchant D.B."/>
            <person name="Chen G."/>
            <person name="Jenkins J."/>
            <person name="Shu S."/>
            <person name="Leebens-Mack J."/>
            <person name="Grimwood J."/>
            <person name="Schmutz J."/>
            <person name="Soltis P."/>
            <person name="Soltis D."/>
            <person name="Chen Z.-H."/>
        </authorList>
    </citation>
    <scope>NUCLEOTIDE SEQUENCE</scope>
    <source>
        <strain evidence="4">Whitten #5841</strain>
        <tissue evidence="4">Leaf</tissue>
    </source>
</reference>